<evidence type="ECO:0000313" key="1">
    <source>
        <dbReference type="EMBL" id="KAH7990118.1"/>
    </source>
</evidence>
<accession>A0ACB8ECP5</accession>
<organism evidence="1 2">
    <name type="scientific">Sphaerodactylus townsendi</name>
    <dbReference type="NCBI Taxonomy" id="933632"/>
    <lineage>
        <taxon>Eukaryota</taxon>
        <taxon>Metazoa</taxon>
        <taxon>Chordata</taxon>
        <taxon>Craniata</taxon>
        <taxon>Vertebrata</taxon>
        <taxon>Euteleostomi</taxon>
        <taxon>Lepidosauria</taxon>
        <taxon>Squamata</taxon>
        <taxon>Bifurcata</taxon>
        <taxon>Gekkota</taxon>
        <taxon>Sphaerodactylidae</taxon>
        <taxon>Sphaerodactylus</taxon>
    </lineage>
</organism>
<evidence type="ECO:0000313" key="2">
    <source>
        <dbReference type="Proteomes" id="UP000827872"/>
    </source>
</evidence>
<dbReference type="Proteomes" id="UP000827872">
    <property type="component" value="Linkage Group LG16"/>
</dbReference>
<name>A0ACB8ECP5_9SAUR</name>
<gene>
    <name evidence="1" type="primary">BCAS3_2</name>
    <name evidence="1" type="ORF">K3G42_002825</name>
</gene>
<reference evidence="1" key="1">
    <citation type="submission" date="2021-08" db="EMBL/GenBank/DDBJ databases">
        <title>The first chromosome-level gecko genome reveals the dynamic sex chromosomes of Neotropical dwarf geckos (Sphaerodactylidae: Sphaerodactylus).</title>
        <authorList>
            <person name="Pinto B.J."/>
            <person name="Keating S.E."/>
            <person name="Gamble T."/>
        </authorList>
    </citation>
    <scope>NUCLEOTIDE SEQUENCE</scope>
    <source>
        <strain evidence="1">TG3544</strain>
    </source>
</reference>
<proteinExistence type="predicted"/>
<comment type="caution">
    <text evidence="1">The sequence shown here is derived from an EMBL/GenBank/DDBJ whole genome shotgun (WGS) entry which is preliminary data.</text>
</comment>
<dbReference type="EMBL" id="CM037629">
    <property type="protein sequence ID" value="KAH7990118.1"/>
    <property type="molecule type" value="Genomic_DNA"/>
</dbReference>
<sequence>MQWVQDISFSHDCRWVVVSTLRGTSHVFPINPYGGQPCVRTHMSPRVVNRMSRFQKSAGLEEIEQELTSKQGGRCSPVPGLSSSPSGSPLHGQGEKQLLPPLF</sequence>
<keyword evidence="2" id="KW-1185">Reference proteome</keyword>
<protein>
    <submittedName>
        <fullName evidence="1">Breast carcinoma amplified sequence 3</fullName>
    </submittedName>
</protein>